<feature type="chain" id="PRO_5009308141" evidence="1">
    <location>
        <begin position="22"/>
        <end position="101"/>
    </location>
</feature>
<proteinExistence type="predicted"/>
<organism evidence="2 3">
    <name type="scientific">Caenorhabditis tropicalis</name>
    <dbReference type="NCBI Taxonomy" id="1561998"/>
    <lineage>
        <taxon>Eukaryota</taxon>
        <taxon>Metazoa</taxon>
        <taxon>Ecdysozoa</taxon>
        <taxon>Nematoda</taxon>
        <taxon>Chromadorea</taxon>
        <taxon>Rhabditida</taxon>
        <taxon>Rhabditina</taxon>
        <taxon>Rhabditomorpha</taxon>
        <taxon>Rhabditoidea</taxon>
        <taxon>Rhabditidae</taxon>
        <taxon>Peloderinae</taxon>
        <taxon>Caenorhabditis</taxon>
    </lineage>
</organism>
<evidence type="ECO:0000313" key="3">
    <source>
        <dbReference type="WBParaSite" id="Csp11.Scaffold629.g12942.t1"/>
    </source>
</evidence>
<feature type="signal peptide" evidence="1">
    <location>
        <begin position="1"/>
        <end position="21"/>
    </location>
</feature>
<name>A0A1I7TY25_9PELO</name>
<evidence type="ECO:0000256" key="1">
    <source>
        <dbReference type="SAM" id="SignalP"/>
    </source>
</evidence>
<dbReference type="Proteomes" id="UP000095282">
    <property type="component" value="Unplaced"/>
</dbReference>
<accession>A0A1I7TY25</accession>
<sequence>MSPSVLLAFGLVAAYLNPVSSISCFIGNDSKTTVSEDVWDYCLMVKNTDSKLITYLGSNKGKDLSRDKCWVEFDYDKEILNVKCYCTENKCNVPGTMDPKY</sequence>
<evidence type="ECO:0000313" key="2">
    <source>
        <dbReference type="Proteomes" id="UP000095282"/>
    </source>
</evidence>
<protein>
    <submittedName>
        <fullName evidence="3">Activin_recp domain-containing protein</fullName>
    </submittedName>
</protein>
<reference evidence="3" key="1">
    <citation type="submission" date="2016-11" db="UniProtKB">
        <authorList>
            <consortium name="WormBaseParasite"/>
        </authorList>
    </citation>
    <scope>IDENTIFICATION</scope>
</reference>
<dbReference type="WBParaSite" id="Csp11.Scaffold629.g12942.t1">
    <property type="protein sequence ID" value="Csp11.Scaffold629.g12942.t1"/>
    <property type="gene ID" value="Csp11.Scaffold629.g12942"/>
</dbReference>
<keyword evidence="2" id="KW-1185">Reference proteome</keyword>
<keyword evidence="1" id="KW-0732">Signal</keyword>
<dbReference type="AlphaFoldDB" id="A0A1I7TY25"/>